<dbReference type="InterPro" id="IPR002052">
    <property type="entry name" value="DNA_methylase_N6_adenine_CS"/>
</dbReference>
<dbReference type="GO" id="GO:0009307">
    <property type="term" value="P:DNA restriction-modification system"/>
    <property type="evidence" value="ECO:0007669"/>
    <property type="project" value="InterPro"/>
</dbReference>
<evidence type="ECO:0000313" key="2">
    <source>
        <dbReference type="Proteomes" id="UP000050949"/>
    </source>
</evidence>
<accession>A0A0R1XLA9</accession>
<dbReference type="GO" id="GO:0009007">
    <property type="term" value="F:site-specific DNA-methyltransferase (adenine-specific) activity"/>
    <property type="evidence" value="ECO:0007669"/>
    <property type="project" value="InterPro"/>
</dbReference>
<dbReference type="Proteomes" id="UP000050949">
    <property type="component" value="Unassembled WGS sequence"/>
</dbReference>
<dbReference type="EMBL" id="AZFW01000017">
    <property type="protein sequence ID" value="KRM29172.1"/>
    <property type="molecule type" value="Genomic_DNA"/>
</dbReference>
<evidence type="ECO:0000313" key="1">
    <source>
        <dbReference type="EMBL" id="KRM29172.1"/>
    </source>
</evidence>
<comment type="caution">
    <text evidence="1">The sequence shown here is derived from an EMBL/GenBank/DDBJ whole genome shotgun (WGS) entry which is preliminary data.</text>
</comment>
<gene>
    <name evidence="1" type="ORF">FC91_GL000992</name>
</gene>
<name>A0A0R1XLA9_9LACO</name>
<reference evidence="1 2" key="1">
    <citation type="journal article" date="2015" name="Genome Announc.">
        <title>Expanding the biotechnology potential of lactobacilli through comparative genomics of 213 strains and associated genera.</title>
        <authorList>
            <person name="Sun Z."/>
            <person name="Harris H.M."/>
            <person name="McCann A."/>
            <person name="Guo C."/>
            <person name="Argimon S."/>
            <person name="Zhang W."/>
            <person name="Yang X."/>
            <person name="Jeffery I.B."/>
            <person name="Cooney J.C."/>
            <person name="Kagawa T.F."/>
            <person name="Liu W."/>
            <person name="Song Y."/>
            <person name="Salvetti E."/>
            <person name="Wrobel A."/>
            <person name="Rasinkangas P."/>
            <person name="Parkhill J."/>
            <person name="Rea M.C."/>
            <person name="O'Sullivan O."/>
            <person name="Ritari J."/>
            <person name="Douillard F.P."/>
            <person name="Paul Ross R."/>
            <person name="Yang R."/>
            <person name="Briner A.E."/>
            <person name="Felis G.E."/>
            <person name="de Vos W.M."/>
            <person name="Barrangou R."/>
            <person name="Klaenhammer T.R."/>
            <person name="Caufield P.W."/>
            <person name="Cui Y."/>
            <person name="Zhang H."/>
            <person name="O'Toole P.W."/>
        </authorList>
    </citation>
    <scope>NUCLEOTIDE SEQUENCE [LARGE SCALE GENOMIC DNA]</scope>
    <source>
        <strain evidence="1 2">DSM 16991</strain>
    </source>
</reference>
<dbReference type="GO" id="GO:0032259">
    <property type="term" value="P:methylation"/>
    <property type="evidence" value="ECO:0007669"/>
    <property type="project" value="UniProtKB-KW"/>
</dbReference>
<dbReference type="AlphaFoldDB" id="A0A0R1XLA9"/>
<sequence length="129" mass="14441">MNAKYHFAIDLAASKDNAKCDRYFSVADDSLLQDWSDDFGGAMYLNPPYGRHIGDWVKKAYETSLRVNVPIVLLIPARTDTSYWHDYIFGKASIKFIRGRLKFEQNGMAGGPAPFPSAIIVYNGDGAEK</sequence>
<dbReference type="GO" id="GO:0003677">
    <property type="term" value="F:DNA binding"/>
    <property type="evidence" value="ECO:0007669"/>
    <property type="project" value="InterPro"/>
</dbReference>
<keyword evidence="1" id="KW-0489">Methyltransferase</keyword>
<dbReference type="Pfam" id="PF05869">
    <property type="entry name" value="Dam"/>
    <property type="match status" value="1"/>
</dbReference>
<protein>
    <submittedName>
        <fullName evidence="1">Phage N-6-adenine-methyltransferase</fullName>
    </submittedName>
</protein>
<dbReference type="PATRIC" id="fig|1122147.4.peg.1025"/>
<organism evidence="1 2">
    <name type="scientific">Schleiferilactobacillus harbinensis DSM 16991</name>
    <dbReference type="NCBI Taxonomy" id="1122147"/>
    <lineage>
        <taxon>Bacteria</taxon>
        <taxon>Bacillati</taxon>
        <taxon>Bacillota</taxon>
        <taxon>Bacilli</taxon>
        <taxon>Lactobacillales</taxon>
        <taxon>Lactobacillaceae</taxon>
        <taxon>Schleiferilactobacillus</taxon>
    </lineage>
</organism>
<dbReference type="PROSITE" id="PS00092">
    <property type="entry name" value="N6_MTASE"/>
    <property type="match status" value="1"/>
</dbReference>
<dbReference type="InterPro" id="IPR008593">
    <property type="entry name" value="Dam_MeTrfase"/>
</dbReference>
<proteinExistence type="predicted"/>
<keyword evidence="1" id="KW-0808">Transferase</keyword>